<feature type="transmembrane region" description="Helical" evidence="1">
    <location>
        <begin position="256"/>
        <end position="276"/>
    </location>
</feature>
<dbReference type="Pfam" id="PF07950">
    <property type="entry name" value="MCP1_TM"/>
    <property type="match status" value="2"/>
</dbReference>
<dbReference type="GO" id="GO:0007005">
    <property type="term" value="P:mitochondrion organization"/>
    <property type="evidence" value="ECO:0007669"/>
    <property type="project" value="TreeGrafter"/>
</dbReference>
<evidence type="ECO:0000256" key="1">
    <source>
        <dbReference type="SAM" id="Phobius"/>
    </source>
</evidence>
<dbReference type="STRING" id="619300.G3AVX6"/>
<reference evidence="3 4" key="1">
    <citation type="journal article" date="2011" name="Proc. Natl. Acad. Sci. U.S.A.">
        <title>Comparative genomics of xylose-fermenting fungi for enhanced biofuel production.</title>
        <authorList>
            <person name="Wohlbach D.J."/>
            <person name="Kuo A."/>
            <person name="Sato T.K."/>
            <person name="Potts K.M."/>
            <person name="Salamov A.A."/>
            <person name="LaButti K.M."/>
            <person name="Sun H."/>
            <person name="Clum A."/>
            <person name="Pangilinan J.L."/>
            <person name="Lindquist E.A."/>
            <person name="Lucas S."/>
            <person name="Lapidus A."/>
            <person name="Jin M."/>
            <person name="Gunawan C."/>
            <person name="Balan V."/>
            <person name="Dale B.E."/>
            <person name="Jeffries T.W."/>
            <person name="Zinkel R."/>
            <person name="Barry K.W."/>
            <person name="Grigoriev I.V."/>
            <person name="Gasch A.P."/>
        </authorList>
    </citation>
    <scope>NUCLEOTIDE SEQUENCE [LARGE SCALE GENOMIC DNA]</scope>
    <source>
        <strain evidence="4">NRRL Y-27907 / 11-Y1</strain>
    </source>
</reference>
<dbReference type="InterPro" id="IPR039960">
    <property type="entry name" value="MCP1"/>
</dbReference>
<feature type="transmembrane region" description="Helical" evidence="1">
    <location>
        <begin position="225"/>
        <end position="244"/>
    </location>
</feature>
<feature type="transmembrane region" description="Helical" evidence="1">
    <location>
        <begin position="98"/>
        <end position="116"/>
    </location>
</feature>
<dbReference type="OrthoDB" id="10259513at2759"/>
<dbReference type="FunCoup" id="G3AVX6">
    <property type="interactions" value="18"/>
</dbReference>
<dbReference type="AlphaFoldDB" id="G3AVX6"/>
<dbReference type="HOGENOM" id="CLU_066681_0_0_1"/>
<protein>
    <recommendedName>
        <fullName evidence="2">Mitochondrial adapter protein MCP1 transmembrane domain-containing protein</fullName>
    </recommendedName>
</protein>
<keyword evidence="1" id="KW-0812">Transmembrane</keyword>
<dbReference type="KEGG" id="spaa:SPAPADRAFT_63639"/>
<evidence type="ECO:0000259" key="2">
    <source>
        <dbReference type="Pfam" id="PF07950"/>
    </source>
</evidence>
<dbReference type="GeneID" id="18874845"/>
<feature type="transmembrane region" description="Helical" evidence="1">
    <location>
        <begin position="48"/>
        <end position="70"/>
    </location>
</feature>
<keyword evidence="4" id="KW-1185">Reference proteome</keyword>
<evidence type="ECO:0000313" key="4">
    <source>
        <dbReference type="Proteomes" id="UP000000709"/>
    </source>
</evidence>
<feature type="domain" description="Mitochondrial adapter protein MCP1 transmembrane" evidence="2">
    <location>
        <begin position="184"/>
        <end position="262"/>
    </location>
</feature>
<gene>
    <name evidence="3" type="ORF">SPAPADRAFT_63639</name>
</gene>
<dbReference type="eggNOG" id="ENOG502S974">
    <property type="taxonomic scope" value="Eukaryota"/>
</dbReference>
<dbReference type="RefSeq" id="XP_007377787.1">
    <property type="nucleotide sequence ID" value="XM_007377725.1"/>
</dbReference>
<dbReference type="InterPro" id="IPR034804">
    <property type="entry name" value="SQR/QFR_C/D"/>
</dbReference>
<accession>G3AVX6</accession>
<keyword evidence="1" id="KW-1133">Transmembrane helix</keyword>
<dbReference type="GO" id="GO:0005741">
    <property type="term" value="C:mitochondrial outer membrane"/>
    <property type="evidence" value="ECO:0007669"/>
    <property type="project" value="TreeGrafter"/>
</dbReference>
<feature type="domain" description="Mitochondrial adapter protein MCP1 transmembrane" evidence="2">
    <location>
        <begin position="56"/>
        <end position="164"/>
    </location>
</feature>
<dbReference type="CDD" id="cd03493">
    <property type="entry name" value="SQR_QFR_TM"/>
    <property type="match status" value="1"/>
</dbReference>
<dbReference type="SUPFAM" id="SSF81343">
    <property type="entry name" value="Fumarate reductase respiratory complex transmembrane subunits"/>
    <property type="match status" value="1"/>
</dbReference>
<dbReference type="Proteomes" id="UP000000709">
    <property type="component" value="Unassembled WGS sequence"/>
</dbReference>
<name>G3AVX6_SPAPN</name>
<dbReference type="PANTHER" id="PTHR38409">
    <property type="entry name" value="MDM10-COMPLEMENTING PROTEIN 1"/>
    <property type="match status" value="1"/>
</dbReference>
<dbReference type="InParanoid" id="G3AVX6"/>
<dbReference type="PANTHER" id="PTHR38409:SF1">
    <property type="entry name" value="MITOCHONDRIAL ADAPTER PROTEIN MCP1"/>
    <property type="match status" value="1"/>
</dbReference>
<organism evidence="4">
    <name type="scientific">Spathaspora passalidarum (strain NRRL Y-27907 / 11-Y1)</name>
    <dbReference type="NCBI Taxonomy" id="619300"/>
    <lineage>
        <taxon>Eukaryota</taxon>
        <taxon>Fungi</taxon>
        <taxon>Dikarya</taxon>
        <taxon>Ascomycota</taxon>
        <taxon>Saccharomycotina</taxon>
        <taxon>Pichiomycetes</taxon>
        <taxon>Debaryomycetaceae</taxon>
        <taxon>Spathaspora</taxon>
    </lineage>
</organism>
<dbReference type="OMA" id="HLLIMKW"/>
<dbReference type="EMBL" id="GL996506">
    <property type="protein sequence ID" value="EGW30021.1"/>
    <property type="molecule type" value="Genomic_DNA"/>
</dbReference>
<keyword evidence="1" id="KW-0472">Membrane</keyword>
<sequence length="302" mass="34219">MPEELHKINPIPLDILEEIQANELTPTPSQPTHKKPWLFPILYKIQKYSAYSFVSFVGIHLTSVVIVPILPIDTGIKQEVFSLAKAVYHALPLYETTIIYGSSLLHVISGVTLRVLRTYERQQKKKNKKTGHFNMNDSIQIKDSDDDIGLGGISSIFGLGYKKSWISQTFGVSPLQFSGYILIPLVAYHYFKFRLSPLLVEGDSSLINLDYITYMVNLRNPTANLLALSGLVWTATYHVCNGLLKLNHKFNKNWKRFGLVMINAIGSLGMLAIYYYKIDTDIINVNGYLGKSFASYINSFWI</sequence>
<dbReference type="InterPro" id="IPR012472">
    <property type="entry name" value="MCP1_TM"/>
</dbReference>
<proteinExistence type="predicted"/>
<dbReference type="GO" id="GO:0055088">
    <property type="term" value="P:lipid homeostasis"/>
    <property type="evidence" value="ECO:0007669"/>
    <property type="project" value="InterPro"/>
</dbReference>
<feature type="transmembrane region" description="Helical" evidence="1">
    <location>
        <begin position="170"/>
        <end position="191"/>
    </location>
</feature>
<evidence type="ECO:0000313" key="3">
    <source>
        <dbReference type="EMBL" id="EGW30021.1"/>
    </source>
</evidence>